<dbReference type="Proteomes" id="UP000800038">
    <property type="component" value="Unassembled WGS sequence"/>
</dbReference>
<evidence type="ECO:0000256" key="1">
    <source>
        <dbReference type="ARBA" id="ARBA00005725"/>
    </source>
</evidence>
<comment type="similarity">
    <text evidence="1">Belongs to the NmrA-type oxidoreductase family. Isoflavone reductase subfamily.</text>
</comment>
<evidence type="ECO:0000313" key="5">
    <source>
        <dbReference type="EMBL" id="KAF1940975.1"/>
    </source>
</evidence>
<dbReference type="AlphaFoldDB" id="A0A6A5SK00"/>
<dbReference type="Gene3D" id="3.40.50.720">
    <property type="entry name" value="NAD(P)-binding Rossmann-like Domain"/>
    <property type="match status" value="1"/>
</dbReference>
<dbReference type="PANTHER" id="PTHR47706">
    <property type="entry name" value="NMRA-LIKE FAMILY PROTEIN"/>
    <property type="match status" value="1"/>
</dbReference>
<name>A0A6A5SK00_9PLEO</name>
<reference evidence="5" key="1">
    <citation type="journal article" date="2020" name="Stud. Mycol.">
        <title>101 Dothideomycetes genomes: a test case for predicting lifestyles and emergence of pathogens.</title>
        <authorList>
            <person name="Haridas S."/>
            <person name="Albert R."/>
            <person name="Binder M."/>
            <person name="Bloem J."/>
            <person name="Labutti K."/>
            <person name="Salamov A."/>
            <person name="Andreopoulos B."/>
            <person name="Baker S."/>
            <person name="Barry K."/>
            <person name="Bills G."/>
            <person name="Bluhm B."/>
            <person name="Cannon C."/>
            <person name="Castanera R."/>
            <person name="Culley D."/>
            <person name="Daum C."/>
            <person name="Ezra D."/>
            <person name="Gonzalez J."/>
            <person name="Henrissat B."/>
            <person name="Kuo A."/>
            <person name="Liang C."/>
            <person name="Lipzen A."/>
            <person name="Lutzoni F."/>
            <person name="Magnuson J."/>
            <person name="Mondo S."/>
            <person name="Nolan M."/>
            <person name="Ohm R."/>
            <person name="Pangilinan J."/>
            <person name="Park H.-J."/>
            <person name="Ramirez L."/>
            <person name="Alfaro M."/>
            <person name="Sun H."/>
            <person name="Tritt A."/>
            <person name="Yoshinaga Y."/>
            <person name="Zwiers L.-H."/>
            <person name="Turgeon B."/>
            <person name="Goodwin S."/>
            <person name="Spatafora J."/>
            <person name="Crous P."/>
            <person name="Grigoriev I."/>
        </authorList>
    </citation>
    <scope>NUCLEOTIDE SEQUENCE</scope>
    <source>
        <strain evidence="5">CBS 161.51</strain>
    </source>
</reference>
<evidence type="ECO:0000259" key="4">
    <source>
        <dbReference type="Pfam" id="PF05368"/>
    </source>
</evidence>
<dbReference type="Pfam" id="PF05368">
    <property type="entry name" value="NmrA"/>
    <property type="match status" value="1"/>
</dbReference>
<dbReference type="OrthoDB" id="10000533at2759"/>
<keyword evidence="2" id="KW-0521">NADP</keyword>
<evidence type="ECO:0000256" key="3">
    <source>
        <dbReference type="ARBA" id="ARBA00023002"/>
    </source>
</evidence>
<dbReference type="Gene3D" id="3.90.25.10">
    <property type="entry name" value="UDP-galactose 4-epimerase, domain 1"/>
    <property type="match status" value="1"/>
</dbReference>
<gene>
    <name evidence="5" type="ORF">EJ02DRAFT_503844</name>
</gene>
<sequence>MVKIAVAGGTGNVATNLLKDTIASGTHEITILTRSPPSKFPPHPSPNVSYAQVDYTNRAELTQALQGFHTVLSFFVVHLDTDNVAQKNLLHASLSAGVSRFAPSEWGIASHSGVPAYANKDSMRAYLESLDSAGELRDLQYCLFQPSIFLDYWAHPYPLSPGLITWPFFIDFQNRRAMILDEGNQPIVLTAVADDAAILALALADPRPWPRVGGIRGCRTTINELVSIGRKVRGGDWNIEYVKSADLAQGELKTSWVPQISHPTIPEELRESYSKDFVVQFFEGITRGCWDVSGEFNERFPDYDFIGAEEYLTRAWEGKP</sequence>
<dbReference type="InterPro" id="IPR036291">
    <property type="entry name" value="NAD(P)-bd_dom_sf"/>
</dbReference>
<feature type="domain" description="NmrA-like" evidence="4">
    <location>
        <begin position="3"/>
        <end position="249"/>
    </location>
</feature>
<dbReference type="EMBL" id="ML976055">
    <property type="protein sequence ID" value="KAF1940975.1"/>
    <property type="molecule type" value="Genomic_DNA"/>
</dbReference>
<dbReference type="InterPro" id="IPR008030">
    <property type="entry name" value="NmrA-like"/>
</dbReference>
<protein>
    <submittedName>
        <fullName evidence="5">NAD(P)-binding protein</fullName>
    </submittedName>
</protein>
<dbReference type="PANTHER" id="PTHR47706:SF4">
    <property type="entry name" value="NMRA-LIKE DOMAIN-CONTAINING PROTEIN"/>
    <property type="match status" value="1"/>
</dbReference>
<organism evidence="5 6">
    <name type="scientific">Clathrospora elynae</name>
    <dbReference type="NCBI Taxonomy" id="706981"/>
    <lineage>
        <taxon>Eukaryota</taxon>
        <taxon>Fungi</taxon>
        <taxon>Dikarya</taxon>
        <taxon>Ascomycota</taxon>
        <taxon>Pezizomycotina</taxon>
        <taxon>Dothideomycetes</taxon>
        <taxon>Pleosporomycetidae</taxon>
        <taxon>Pleosporales</taxon>
        <taxon>Diademaceae</taxon>
        <taxon>Clathrospora</taxon>
    </lineage>
</organism>
<proteinExistence type="inferred from homology"/>
<keyword evidence="6" id="KW-1185">Reference proteome</keyword>
<keyword evidence="3" id="KW-0560">Oxidoreductase</keyword>
<evidence type="ECO:0000313" key="6">
    <source>
        <dbReference type="Proteomes" id="UP000800038"/>
    </source>
</evidence>
<accession>A0A6A5SK00</accession>
<dbReference type="InterPro" id="IPR051609">
    <property type="entry name" value="NmrA/Isoflavone_reductase-like"/>
</dbReference>
<dbReference type="SUPFAM" id="SSF51735">
    <property type="entry name" value="NAD(P)-binding Rossmann-fold domains"/>
    <property type="match status" value="1"/>
</dbReference>
<dbReference type="GO" id="GO:0016491">
    <property type="term" value="F:oxidoreductase activity"/>
    <property type="evidence" value="ECO:0007669"/>
    <property type="project" value="UniProtKB-KW"/>
</dbReference>
<evidence type="ECO:0000256" key="2">
    <source>
        <dbReference type="ARBA" id="ARBA00022857"/>
    </source>
</evidence>